<protein>
    <submittedName>
        <fullName evidence="1">Uncharacterized protein</fullName>
    </submittedName>
</protein>
<dbReference type="PANTHER" id="PTHR31094">
    <property type="entry name" value="RIKEN CDNA 2310061I04 GENE"/>
    <property type="match status" value="1"/>
</dbReference>
<dbReference type="PANTHER" id="PTHR31094:SF2">
    <property type="entry name" value="RIKEN CDNA 2310061I04 GENE"/>
    <property type="match status" value="1"/>
</dbReference>
<proteinExistence type="predicted"/>
<dbReference type="Pfam" id="PF10184">
    <property type="entry name" value="DUF2358"/>
    <property type="match status" value="1"/>
</dbReference>
<accession>A0A8S1HFY8</accession>
<dbReference type="OrthoDB" id="44820at2759"/>
<dbReference type="AlphaFoldDB" id="A0A8S1HFY8"/>
<evidence type="ECO:0000313" key="2">
    <source>
        <dbReference type="Proteomes" id="UP000835052"/>
    </source>
</evidence>
<comment type="caution">
    <text evidence="1">The sequence shown here is derived from an EMBL/GenBank/DDBJ whole genome shotgun (WGS) entry which is preliminary data.</text>
</comment>
<reference evidence="1" key="1">
    <citation type="submission" date="2020-10" db="EMBL/GenBank/DDBJ databases">
        <authorList>
            <person name="Kikuchi T."/>
        </authorList>
    </citation>
    <scope>NUCLEOTIDE SEQUENCE</scope>
    <source>
        <strain evidence="1">NKZ352</strain>
    </source>
</reference>
<organism evidence="1 2">
    <name type="scientific">Caenorhabditis auriculariae</name>
    <dbReference type="NCBI Taxonomy" id="2777116"/>
    <lineage>
        <taxon>Eukaryota</taxon>
        <taxon>Metazoa</taxon>
        <taxon>Ecdysozoa</taxon>
        <taxon>Nematoda</taxon>
        <taxon>Chromadorea</taxon>
        <taxon>Rhabditida</taxon>
        <taxon>Rhabditina</taxon>
        <taxon>Rhabditomorpha</taxon>
        <taxon>Rhabditoidea</taxon>
        <taxon>Rhabditidae</taxon>
        <taxon>Peloderinae</taxon>
        <taxon>Caenorhabditis</taxon>
    </lineage>
</organism>
<dbReference type="EMBL" id="CAJGYM010000042">
    <property type="protein sequence ID" value="CAD6194185.1"/>
    <property type="molecule type" value="Genomic_DNA"/>
</dbReference>
<evidence type="ECO:0000313" key="1">
    <source>
        <dbReference type="EMBL" id="CAD6194185.1"/>
    </source>
</evidence>
<dbReference type="Proteomes" id="UP000835052">
    <property type="component" value="Unassembled WGS sequence"/>
</dbReference>
<gene>
    <name evidence="1" type="ORF">CAUJ_LOCUS10104</name>
</gene>
<name>A0A8S1HFY8_9PELO</name>
<dbReference type="InterPro" id="IPR018790">
    <property type="entry name" value="DUF2358"/>
</dbReference>
<sequence>MLRNALSGSFDTILTVKRCNSPSFHVSRRFLAVDYSEEKPGAPQLEHIQKRVTETVPLMFRQRLDYTFYRNDVFCDNQILNMQKKGRTQLMSHFGLIGTLGQVAFPHIQMEVISVVPILEDGTVRCRWRVKYVSFWRLATNPRLFRFDYRMKNLSWFDGYSVFTVDGNGDVYKVTVQKTMKDEGQKSLLGTSAEKVKQKIAELQQQPSVNASKTYFFLRMLF</sequence>
<keyword evidence="2" id="KW-1185">Reference proteome</keyword>